<evidence type="ECO:0000313" key="3">
    <source>
        <dbReference type="Proteomes" id="UP000325440"/>
    </source>
</evidence>
<reference evidence="2 3" key="1">
    <citation type="submission" date="2019-08" db="EMBL/GenBank/DDBJ databases">
        <authorList>
            <person name="Alioto T."/>
            <person name="Alioto T."/>
            <person name="Gomez Garrido J."/>
        </authorList>
    </citation>
    <scope>NUCLEOTIDE SEQUENCE [LARGE SCALE GENOMIC DNA]</scope>
</reference>
<evidence type="ECO:0000256" key="1">
    <source>
        <dbReference type="SAM" id="MobiDB-lite"/>
    </source>
</evidence>
<protein>
    <submittedName>
        <fullName evidence="2">Uncharacterized protein</fullName>
    </submittedName>
</protein>
<name>A0A5E4M9X1_9HEMI</name>
<dbReference type="AlphaFoldDB" id="A0A5E4M9X1"/>
<accession>A0A5E4M9X1</accession>
<gene>
    <name evidence="2" type="ORF">CINCED_3A016594</name>
</gene>
<dbReference type="OrthoDB" id="6630884at2759"/>
<proteinExistence type="predicted"/>
<sequence>MSTNKAGYTKSKTVQKINQPSNQLFDELIPSNTVLQPKSKTKRAVSSTPTTPTTPTSHQAVIKKTTKIELPPPIYFKGVKNYSDLRQTISDQIEPGRYICKSNVTHIKIQTNTPDNY</sequence>
<evidence type="ECO:0000313" key="2">
    <source>
        <dbReference type="EMBL" id="VVC28184.1"/>
    </source>
</evidence>
<feature type="region of interest" description="Disordered" evidence="1">
    <location>
        <begin position="1"/>
        <end position="22"/>
    </location>
</feature>
<organism evidence="2 3">
    <name type="scientific">Cinara cedri</name>
    <dbReference type="NCBI Taxonomy" id="506608"/>
    <lineage>
        <taxon>Eukaryota</taxon>
        <taxon>Metazoa</taxon>
        <taxon>Ecdysozoa</taxon>
        <taxon>Arthropoda</taxon>
        <taxon>Hexapoda</taxon>
        <taxon>Insecta</taxon>
        <taxon>Pterygota</taxon>
        <taxon>Neoptera</taxon>
        <taxon>Paraneoptera</taxon>
        <taxon>Hemiptera</taxon>
        <taxon>Sternorrhyncha</taxon>
        <taxon>Aphidomorpha</taxon>
        <taxon>Aphidoidea</taxon>
        <taxon>Aphididae</taxon>
        <taxon>Lachninae</taxon>
        <taxon>Cinara</taxon>
    </lineage>
</organism>
<feature type="compositionally biased region" description="Low complexity" evidence="1">
    <location>
        <begin position="46"/>
        <end position="57"/>
    </location>
</feature>
<keyword evidence="3" id="KW-1185">Reference proteome</keyword>
<dbReference type="Proteomes" id="UP000325440">
    <property type="component" value="Unassembled WGS sequence"/>
</dbReference>
<feature type="region of interest" description="Disordered" evidence="1">
    <location>
        <begin position="37"/>
        <end position="64"/>
    </location>
</feature>
<dbReference type="EMBL" id="CABPRJ010000478">
    <property type="protein sequence ID" value="VVC28184.1"/>
    <property type="molecule type" value="Genomic_DNA"/>
</dbReference>